<dbReference type="PROSITE" id="PS51257">
    <property type="entry name" value="PROKAR_LIPOPROTEIN"/>
    <property type="match status" value="1"/>
</dbReference>
<protein>
    <submittedName>
        <fullName evidence="2">Uncharacterized protein</fullName>
    </submittedName>
</protein>
<dbReference type="AlphaFoldDB" id="A0A2M7GAG8"/>
<evidence type="ECO:0000256" key="1">
    <source>
        <dbReference type="SAM" id="MobiDB-lite"/>
    </source>
</evidence>
<feature type="region of interest" description="Disordered" evidence="1">
    <location>
        <begin position="168"/>
        <end position="196"/>
    </location>
</feature>
<name>A0A2M7GAG8_9BACT</name>
<proteinExistence type="predicted"/>
<accession>A0A2M7GAG8</accession>
<dbReference type="Proteomes" id="UP000231019">
    <property type="component" value="Unassembled WGS sequence"/>
</dbReference>
<evidence type="ECO:0000313" key="3">
    <source>
        <dbReference type="Proteomes" id="UP000231019"/>
    </source>
</evidence>
<gene>
    <name evidence="2" type="ORF">COW36_01725</name>
</gene>
<reference evidence="2 3" key="1">
    <citation type="submission" date="2017-09" db="EMBL/GenBank/DDBJ databases">
        <title>Depth-based differentiation of microbial function through sediment-hosted aquifers and enrichment of novel symbionts in the deep terrestrial subsurface.</title>
        <authorList>
            <person name="Probst A.J."/>
            <person name="Ladd B."/>
            <person name="Jarett J.K."/>
            <person name="Geller-Mcgrath D.E."/>
            <person name="Sieber C.M."/>
            <person name="Emerson J.B."/>
            <person name="Anantharaman K."/>
            <person name="Thomas B.C."/>
            <person name="Malmstrom R."/>
            <person name="Stieglmeier M."/>
            <person name="Klingl A."/>
            <person name="Woyke T."/>
            <person name="Ryan C.M."/>
            <person name="Banfield J.F."/>
        </authorList>
    </citation>
    <scope>NUCLEOTIDE SEQUENCE [LARGE SCALE GENOMIC DNA]</scope>
    <source>
        <strain evidence="2">CG17_big_fil_post_rev_8_21_14_2_50_48_46</strain>
    </source>
</reference>
<evidence type="ECO:0000313" key="2">
    <source>
        <dbReference type="EMBL" id="PIW19156.1"/>
    </source>
</evidence>
<organism evidence="2 3">
    <name type="scientific">bacterium (Candidatus Blackallbacteria) CG17_big_fil_post_rev_8_21_14_2_50_48_46</name>
    <dbReference type="NCBI Taxonomy" id="2014261"/>
    <lineage>
        <taxon>Bacteria</taxon>
        <taxon>Candidatus Blackallbacteria</taxon>
    </lineage>
</organism>
<sequence>MLKRTLLLITLCTLTACDDPSTPEVSPSAQPSATAVLSAVRKPTDLDSFMNSLMGNESKTWQVVKRLEGTVDMSQECYLDDQIRFTRGNHKIELLTGSSLCRTEKAATADRQGGWQITTALNVYISLNQELPYELKVNVLNDREMELAYFSDAGKHVTETYVAIDTGPGSKASAAPSRPVPAPTTSPKPTRGLFPF</sequence>
<dbReference type="EMBL" id="PFFQ01000005">
    <property type="protein sequence ID" value="PIW19156.1"/>
    <property type="molecule type" value="Genomic_DNA"/>
</dbReference>
<comment type="caution">
    <text evidence="2">The sequence shown here is derived from an EMBL/GenBank/DDBJ whole genome shotgun (WGS) entry which is preliminary data.</text>
</comment>